<dbReference type="SMART" id="SM00005">
    <property type="entry name" value="DEATH"/>
    <property type="match status" value="1"/>
</dbReference>
<dbReference type="InterPro" id="IPR011029">
    <property type="entry name" value="DEATH-like_dom_sf"/>
</dbReference>
<dbReference type="Proteomes" id="UP001159042">
    <property type="component" value="Unassembled WGS sequence"/>
</dbReference>
<dbReference type="GO" id="GO:0007165">
    <property type="term" value="P:signal transduction"/>
    <property type="evidence" value="ECO:0007669"/>
    <property type="project" value="InterPro"/>
</dbReference>
<gene>
    <name evidence="2" type="ORF">NQ315_010233</name>
</gene>
<evidence type="ECO:0000313" key="3">
    <source>
        <dbReference type="Proteomes" id="UP001159042"/>
    </source>
</evidence>
<feature type="domain" description="Death" evidence="1">
    <location>
        <begin position="113"/>
        <end position="198"/>
    </location>
</feature>
<comment type="caution">
    <text evidence="2">The sequence shown here is derived from an EMBL/GenBank/DDBJ whole genome shotgun (WGS) entry which is preliminary data.</text>
</comment>
<dbReference type="InterPro" id="IPR000488">
    <property type="entry name" value="Death_dom"/>
</dbReference>
<organism evidence="2 3">
    <name type="scientific">Exocentrus adspersus</name>
    <dbReference type="NCBI Taxonomy" id="1586481"/>
    <lineage>
        <taxon>Eukaryota</taxon>
        <taxon>Metazoa</taxon>
        <taxon>Ecdysozoa</taxon>
        <taxon>Arthropoda</taxon>
        <taxon>Hexapoda</taxon>
        <taxon>Insecta</taxon>
        <taxon>Pterygota</taxon>
        <taxon>Neoptera</taxon>
        <taxon>Endopterygota</taxon>
        <taxon>Coleoptera</taxon>
        <taxon>Polyphaga</taxon>
        <taxon>Cucujiformia</taxon>
        <taxon>Chrysomeloidea</taxon>
        <taxon>Cerambycidae</taxon>
        <taxon>Lamiinae</taxon>
        <taxon>Acanthocinini</taxon>
        <taxon>Exocentrus</taxon>
    </lineage>
</organism>
<accession>A0AAV8WAR7</accession>
<proteinExistence type="predicted"/>
<name>A0AAV8WAR7_9CUCU</name>
<reference evidence="2 3" key="1">
    <citation type="journal article" date="2023" name="Insect Mol. Biol.">
        <title>Genome sequencing provides insights into the evolution of gene families encoding plant cell wall-degrading enzymes in longhorned beetles.</title>
        <authorList>
            <person name="Shin N.R."/>
            <person name="Okamura Y."/>
            <person name="Kirsch R."/>
            <person name="Pauchet Y."/>
        </authorList>
    </citation>
    <scope>NUCLEOTIDE SEQUENCE [LARGE SCALE GENOMIC DNA]</scope>
    <source>
        <strain evidence="2">EAD_L_NR</strain>
    </source>
</reference>
<dbReference type="AlphaFoldDB" id="A0AAV8WAR7"/>
<sequence length="198" mass="22745">MPFQALLEVKIMKIPRKNPSEDSDNKESNFEEINNTNRTYTRKTKNRGFTRIKRTSPPTAYASIININNSSQVHVGSQITYTILNGSEKTDEEPKIAETTAIKVLKGSISALTTDDLLFVATHMNVNWRDVARALKFSDGQIDQFHSEYKECGLKEVIYQFLLDWCQNEPKEATVGNLASLLWHHNQRDVVRRWSENL</sequence>
<dbReference type="EMBL" id="JANEYG010000004">
    <property type="protein sequence ID" value="KAJ8923653.1"/>
    <property type="molecule type" value="Genomic_DNA"/>
</dbReference>
<dbReference type="Gene3D" id="1.10.533.10">
    <property type="entry name" value="Death Domain, Fas"/>
    <property type="match status" value="1"/>
</dbReference>
<evidence type="ECO:0000313" key="2">
    <source>
        <dbReference type="EMBL" id="KAJ8923653.1"/>
    </source>
</evidence>
<dbReference type="SUPFAM" id="SSF47986">
    <property type="entry name" value="DEATH domain"/>
    <property type="match status" value="1"/>
</dbReference>
<dbReference type="Pfam" id="PF00531">
    <property type="entry name" value="Death"/>
    <property type="match status" value="1"/>
</dbReference>
<keyword evidence="3" id="KW-1185">Reference proteome</keyword>
<evidence type="ECO:0000259" key="1">
    <source>
        <dbReference type="PROSITE" id="PS50017"/>
    </source>
</evidence>
<dbReference type="PROSITE" id="PS50017">
    <property type="entry name" value="DEATH_DOMAIN"/>
    <property type="match status" value="1"/>
</dbReference>
<dbReference type="CDD" id="cd01670">
    <property type="entry name" value="Death"/>
    <property type="match status" value="1"/>
</dbReference>
<protein>
    <recommendedName>
        <fullName evidence="1">Death domain-containing protein</fullName>
    </recommendedName>
</protein>